<dbReference type="InParanoid" id="C1FFX8"/>
<comment type="subcellular location">
    <subcellularLocation>
        <location evidence="1">Membrane</location>
        <topology evidence="1">Multi-pass membrane protein</topology>
    </subcellularLocation>
</comment>
<dbReference type="PROSITE" id="PS50850">
    <property type="entry name" value="MFS"/>
    <property type="match status" value="1"/>
</dbReference>
<dbReference type="FunCoup" id="C1FFX8">
    <property type="interactions" value="35"/>
</dbReference>
<dbReference type="SUPFAM" id="SSF103473">
    <property type="entry name" value="MFS general substrate transporter"/>
    <property type="match status" value="1"/>
</dbReference>
<dbReference type="Pfam" id="PF00083">
    <property type="entry name" value="Sugar_tr"/>
    <property type="match status" value="1"/>
</dbReference>
<dbReference type="STRING" id="296587.C1FFX8"/>
<organism evidence="7 8">
    <name type="scientific">Micromonas commoda (strain RCC299 / NOUM17 / CCMP2709)</name>
    <name type="common">Picoplanktonic green alga</name>
    <dbReference type="NCBI Taxonomy" id="296587"/>
    <lineage>
        <taxon>Eukaryota</taxon>
        <taxon>Viridiplantae</taxon>
        <taxon>Chlorophyta</taxon>
        <taxon>Mamiellophyceae</taxon>
        <taxon>Mamiellales</taxon>
        <taxon>Mamiellaceae</taxon>
        <taxon>Micromonas</taxon>
    </lineage>
</organism>
<feature type="domain" description="Major facilitator superfamily (MFS) profile" evidence="6">
    <location>
        <begin position="1"/>
        <end position="336"/>
    </location>
</feature>
<evidence type="ECO:0000256" key="1">
    <source>
        <dbReference type="ARBA" id="ARBA00004141"/>
    </source>
</evidence>
<feature type="transmembrane region" description="Helical" evidence="5">
    <location>
        <begin position="227"/>
        <end position="245"/>
    </location>
</feature>
<dbReference type="Proteomes" id="UP000002009">
    <property type="component" value="Chromosome 8"/>
</dbReference>
<evidence type="ECO:0000256" key="3">
    <source>
        <dbReference type="ARBA" id="ARBA00022989"/>
    </source>
</evidence>
<accession>C1FFX8</accession>
<dbReference type="EMBL" id="CP001575">
    <property type="protein sequence ID" value="ACO69450.1"/>
    <property type="molecule type" value="Genomic_DNA"/>
</dbReference>
<evidence type="ECO:0000313" key="8">
    <source>
        <dbReference type="Proteomes" id="UP000002009"/>
    </source>
</evidence>
<feature type="transmembrane region" description="Helical" evidence="5">
    <location>
        <begin position="86"/>
        <end position="105"/>
    </location>
</feature>
<dbReference type="GO" id="GO:0022857">
    <property type="term" value="F:transmembrane transporter activity"/>
    <property type="evidence" value="ECO:0007669"/>
    <property type="project" value="InterPro"/>
</dbReference>
<dbReference type="GO" id="GO:0016020">
    <property type="term" value="C:membrane"/>
    <property type="evidence" value="ECO:0007669"/>
    <property type="project" value="UniProtKB-SubCell"/>
</dbReference>
<dbReference type="InterPro" id="IPR020846">
    <property type="entry name" value="MFS_dom"/>
</dbReference>
<dbReference type="Gene3D" id="1.20.1250.20">
    <property type="entry name" value="MFS general substrate transporter like domains"/>
    <property type="match status" value="1"/>
</dbReference>
<dbReference type="InterPro" id="IPR036259">
    <property type="entry name" value="MFS_trans_sf"/>
</dbReference>
<feature type="transmembrane region" description="Helical" evidence="5">
    <location>
        <begin position="57"/>
        <end position="80"/>
    </location>
</feature>
<name>C1FFX8_MICCC</name>
<dbReference type="OrthoDB" id="3936150at2759"/>
<proteinExistence type="predicted"/>
<feature type="transmembrane region" description="Helical" evidence="5">
    <location>
        <begin position="311"/>
        <end position="331"/>
    </location>
</feature>
<dbReference type="OMA" id="WAGSICN"/>
<keyword evidence="2 5" id="KW-0812">Transmembrane</keyword>
<dbReference type="KEGG" id="mis:MICPUN_91450"/>
<evidence type="ECO:0000259" key="6">
    <source>
        <dbReference type="PROSITE" id="PS50850"/>
    </source>
</evidence>
<dbReference type="AlphaFoldDB" id="C1FFX8"/>
<protein>
    <submittedName>
        <fullName evidence="7">Major facilitator superfamily</fullName>
    </submittedName>
</protein>
<feature type="transmembrane region" description="Helical" evidence="5">
    <location>
        <begin position="169"/>
        <end position="186"/>
    </location>
</feature>
<feature type="transmembrane region" description="Helical" evidence="5">
    <location>
        <begin position="283"/>
        <end position="305"/>
    </location>
</feature>
<dbReference type="RefSeq" id="XP_002508192.1">
    <property type="nucleotide sequence ID" value="XM_002508146.1"/>
</dbReference>
<sequence length="373" mass="39838">MYTSLAIAATGAAASAASLGYWQYLIFKLPIGFGCGGIGVSSFVLSTEPLGAKWRAFLGIATQYWWASGICFMSGVAAIMTEWRTLTFFFVFLTGMYAIFSSPLVKESPRWLLISGEVEKAHAILTTYAKVNDKAIPPEGLPPLKLPNENSKTASIGDLLPFPSLRRRLVAMAFIFFVNSMVYYGLSLNVGSLGGSIYLNNFLSGLVEMPSYAFAQFAVEAMGRQRTLVLLLAIAGIGCLISGFAQGTAKTVVALAGRFGIAASFNMIFLYTTELFPTVVRSAALGFCSLVARVSGIAAPQIIALQMFEPALPFLIFGGFAVAACLMATALPETKGVNVEDTLEGAAAQSASLNGATNFTRLEESEEEEMLRV</sequence>
<dbReference type="InterPro" id="IPR005828">
    <property type="entry name" value="MFS_sugar_transport-like"/>
</dbReference>
<evidence type="ECO:0000256" key="2">
    <source>
        <dbReference type="ARBA" id="ARBA00022692"/>
    </source>
</evidence>
<keyword evidence="4 5" id="KW-0472">Membrane</keyword>
<evidence type="ECO:0000256" key="5">
    <source>
        <dbReference type="SAM" id="Phobius"/>
    </source>
</evidence>
<keyword evidence="8" id="KW-1185">Reference proteome</keyword>
<feature type="transmembrane region" description="Helical" evidence="5">
    <location>
        <begin position="251"/>
        <end position="271"/>
    </location>
</feature>
<dbReference type="eggNOG" id="KOG0255">
    <property type="taxonomic scope" value="Eukaryota"/>
</dbReference>
<dbReference type="PANTHER" id="PTHR24064">
    <property type="entry name" value="SOLUTE CARRIER FAMILY 22 MEMBER"/>
    <property type="match status" value="1"/>
</dbReference>
<keyword evidence="3 5" id="KW-1133">Transmembrane helix</keyword>
<dbReference type="GeneID" id="8245537"/>
<gene>
    <name evidence="7" type="ORF">MICPUN_91450</name>
</gene>
<reference evidence="7 8" key="1">
    <citation type="journal article" date="2009" name="Science">
        <title>Green evolution and dynamic adaptations revealed by genomes of the marine picoeukaryotes Micromonas.</title>
        <authorList>
            <person name="Worden A.Z."/>
            <person name="Lee J.H."/>
            <person name="Mock T."/>
            <person name="Rouze P."/>
            <person name="Simmons M.P."/>
            <person name="Aerts A.L."/>
            <person name="Allen A.E."/>
            <person name="Cuvelier M.L."/>
            <person name="Derelle E."/>
            <person name="Everett M.V."/>
            <person name="Foulon E."/>
            <person name="Grimwood J."/>
            <person name="Gundlach H."/>
            <person name="Henrissat B."/>
            <person name="Napoli C."/>
            <person name="McDonald S.M."/>
            <person name="Parker M.S."/>
            <person name="Rombauts S."/>
            <person name="Salamov A."/>
            <person name="Von Dassow P."/>
            <person name="Badger J.H."/>
            <person name="Coutinho P.M."/>
            <person name="Demir E."/>
            <person name="Dubchak I."/>
            <person name="Gentemann C."/>
            <person name="Eikrem W."/>
            <person name="Gready J.E."/>
            <person name="John U."/>
            <person name="Lanier W."/>
            <person name="Lindquist E.A."/>
            <person name="Lucas S."/>
            <person name="Mayer K.F."/>
            <person name="Moreau H."/>
            <person name="Not F."/>
            <person name="Otillar R."/>
            <person name="Panaud O."/>
            <person name="Pangilinan J."/>
            <person name="Paulsen I."/>
            <person name="Piegu B."/>
            <person name="Poliakov A."/>
            <person name="Robbens S."/>
            <person name="Schmutz J."/>
            <person name="Toulza E."/>
            <person name="Wyss T."/>
            <person name="Zelensky A."/>
            <person name="Zhou K."/>
            <person name="Armbrust E.V."/>
            <person name="Bhattacharya D."/>
            <person name="Goodenough U.W."/>
            <person name="Van de Peer Y."/>
            <person name="Grigoriev I.V."/>
        </authorList>
    </citation>
    <scope>NUCLEOTIDE SEQUENCE [LARGE SCALE GENOMIC DNA]</scope>
    <source>
        <strain evidence="8">RCC299 / NOUM17</strain>
    </source>
</reference>
<evidence type="ECO:0000256" key="4">
    <source>
        <dbReference type="ARBA" id="ARBA00023136"/>
    </source>
</evidence>
<evidence type="ECO:0000313" key="7">
    <source>
        <dbReference type="EMBL" id="ACO69450.1"/>
    </source>
</evidence>